<evidence type="ECO:0008006" key="4">
    <source>
        <dbReference type="Google" id="ProtNLM"/>
    </source>
</evidence>
<dbReference type="EMBL" id="JABBWG010000054">
    <property type="protein sequence ID" value="KAG1805324.1"/>
    <property type="molecule type" value="Genomic_DNA"/>
</dbReference>
<dbReference type="RefSeq" id="XP_041187183.1">
    <property type="nucleotide sequence ID" value="XM_041333548.1"/>
</dbReference>
<sequence>MQIAQEDQGDSNSRSKEKAQWNNLEIEMFNKAASTITAKNIRMHGPIKTGVHCRNKFTSLKGSFNQINKYCHKSGVHWDPQIGANIEGTAAEGAWTSYITNLSNAGMKQFKNGWRFYAKMEQLLTKDSAAHGVVAYNLLADAAPSGTSVITATGSEDILAGPSTNNTSESAGPSMTDRIGDEVTHEPITWNILHLNTGLPVALSSIVAAPPLSSTSSLGKHSHSDMLFDHSPPASTSVSQMSDTLSDKKLKLSTQGSSRSCVSISKKVVKEATSTTALMNLQGTINHLMDSLTIVFGEPIQSYTSKMGGVMLSAGPMYYGDCVYLLADDGGDRVKQP</sequence>
<dbReference type="OrthoDB" id="2676341at2759"/>
<organism evidence="2 3">
    <name type="scientific">Suillus subaureus</name>
    <dbReference type="NCBI Taxonomy" id="48587"/>
    <lineage>
        <taxon>Eukaryota</taxon>
        <taxon>Fungi</taxon>
        <taxon>Dikarya</taxon>
        <taxon>Basidiomycota</taxon>
        <taxon>Agaricomycotina</taxon>
        <taxon>Agaricomycetes</taxon>
        <taxon>Agaricomycetidae</taxon>
        <taxon>Boletales</taxon>
        <taxon>Suillineae</taxon>
        <taxon>Suillaceae</taxon>
        <taxon>Suillus</taxon>
    </lineage>
</organism>
<gene>
    <name evidence="2" type="ORF">BJ212DRAFT_1304109</name>
</gene>
<keyword evidence="3" id="KW-1185">Reference proteome</keyword>
<dbReference type="AlphaFoldDB" id="A0A9P7J6P5"/>
<comment type="caution">
    <text evidence="2">The sequence shown here is derived from an EMBL/GenBank/DDBJ whole genome shotgun (WGS) entry which is preliminary data.</text>
</comment>
<accession>A0A9P7J6P5</accession>
<evidence type="ECO:0000313" key="2">
    <source>
        <dbReference type="EMBL" id="KAG1805324.1"/>
    </source>
</evidence>
<dbReference type="Proteomes" id="UP000807769">
    <property type="component" value="Unassembled WGS sequence"/>
</dbReference>
<dbReference type="GeneID" id="64627565"/>
<evidence type="ECO:0000256" key="1">
    <source>
        <dbReference type="SAM" id="MobiDB-lite"/>
    </source>
</evidence>
<name>A0A9P7J6P5_9AGAM</name>
<evidence type="ECO:0000313" key="3">
    <source>
        <dbReference type="Proteomes" id="UP000807769"/>
    </source>
</evidence>
<reference evidence="2" key="1">
    <citation type="journal article" date="2020" name="New Phytol.">
        <title>Comparative genomics reveals dynamic genome evolution in host specialist ectomycorrhizal fungi.</title>
        <authorList>
            <person name="Lofgren L.A."/>
            <person name="Nguyen N.H."/>
            <person name="Vilgalys R."/>
            <person name="Ruytinx J."/>
            <person name="Liao H.L."/>
            <person name="Branco S."/>
            <person name="Kuo A."/>
            <person name="LaButti K."/>
            <person name="Lipzen A."/>
            <person name="Andreopoulos W."/>
            <person name="Pangilinan J."/>
            <person name="Riley R."/>
            <person name="Hundley H."/>
            <person name="Na H."/>
            <person name="Barry K."/>
            <person name="Grigoriev I.V."/>
            <person name="Stajich J.E."/>
            <person name="Kennedy P.G."/>
        </authorList>
    </citation>
    <scope>NUCLEOTIDE SEQUENCE</scope>
    <source>
        <strain evidence="2">MN1</strain>
    </source>
</reference>
<proteinExistence type="predicted"/>
<protein>
    <recommendedName>
        <fullName evidence="4">Myb/SANT-like domain-containing protein</fullName>
    </recommendedName>
</protein>
<feature type="compositionally biased region" description="Polar residues" evidence="1">
    <location>
        <begin position="233"/>
        <end position="242"/>
    </location>
</feature>
<feature type="region of interest" description="Disordered" evidence="1">
    <location>
        <begin position="219"/>
        <end position="242"/>
    </location>
</feature>